<dbReference type="GO" id="GO:0036159">
    <property type="term" value="P:inner dynein arm assembly"/>
    <property type="evidence" value="ECO:0007669"/>
    <property type="project" value="TreeGrafter"/>
</dbReference>
<dbReference type="Gene3D" id="2.130.10.10">
    <property type="entry name" value="YVTN repeat-like/Quinoprotein amine dehydrogenase"/>
    <property type="match status" value="1"/>
</dbReference>
<keyword evidence="3" id="KW-0677">Repeat</keyword>
<comment type="caution">
    <text evidence="5">The sequence shown here is derived from an EMBL/GenBank/DDBJ whole genome shotgun (WGS) entry which is preliminary data.</text>
</comment>
<gene>
    <name evidence="5" type="ORF">STCU_10377</name>
</gene>
<keyword evidence="1" id="KW-0963">Cytoplasm</keyword>
<proteinExistence type="predicted"/>
<reference evidence="5 6" key="1">
    <citation type="journal article" date="2013" name="PLoS ONE">
        <title>Predicting the Proteins of Angomonas deanei, Strigomonas culicis and Their Respective Endosymbionts Reveals New Aspects of the Trypanosomatidae Family.</title>
        <authorList>
            <person name="Motta M.C."/>
            <person name="Martins A.C."/>
            <person name="de Souza S.S."/>
            <person name="Catta-Preta C.M."/>
            <person name="Silva R."/>
            <person name="Klein C.C."/>
            <person name="de Almeida L.G."/>
            <person name="de Lima Cunha O."/>
            <person name="Ciapina L.P."/>
            <person name="Brocchi M."/>
            <person name="Colabardini A.C."/>
            <person name="de Araujo Lima B."/>
            <person name="Machado C.R."/>
            <person name="de Almeida Soares C.M."/>
            <person name="Probst C.M."/>
            <person name="de Menezes C.B."/>
            <person name="Thompson C.E."/>
            <person name="Bartholomeu D.C."/>
            <person name="Gradia D.F."/>
            <person name="Pavoni D.P."/>
            <person name="Grisard E.C."/>
            <person name="Fantinatti-Garboggini F."/>
            <person name="Marchini F.K."/>
            <person name="Rodrigues-Luiz G.F."/>
            <person name="Wagner G."/>
            <person name="Goldman G.H."/>
            <person name="Fietto J.L."/>
            <person name="Elias M.C."/>
            <person name="Goldman M.H."/>
            <person name="Sagot M.F."/>
            <person name="Pereira M."/>
            <person name="Stoco P.H."/>
            <person name="de Mendonca-Neto R.P."/>
            <person name="Teixeira S.M."/>
            <person name="Maciel T.E."/>
            <person name="de Oliveira Mendes T.A."/>
            <person name="Urmenyi T.P."/>
            <person name="de Souza W."/>
            <person name="Schenkman S."/>
            <person name="de Vasconcelos A.T."/>
        </authorList>
    </citation>
    <scope>NUCLEOTIDE SEQUENCE [LARGE SCALE GENOMIC DNA]</scope>
</reference>
<dbReference type="Proteomes" id="UP000015354">
    <property type="component" value="Unassembled WGS sequence"/>
</dbReference>
<dbReference type="PANTHER" id="PTHR12442">
    <property type="entry name" value="DYNEIN INTERMEDIATE CHAIN"/>
    <property type="match status" value="1"/>
</dbReference>
<dbReference type="GO" id="GO:0045504">
    <property type="term" value="F:dynein heavy chain binding"/>
    <property type="evidence" value="ECO:0007669"/>
    <property type="project" value="TreeGrafter"/>
</dbReference>
<feature type="compositionally biased region" description="Low complexity" evidence="4">
    <location>
        <begin position="25"/>
        <end position="38"/>
    </location>
</feature>
<dbReference type="AlphaFoldDB" id="S9TN81"/>
<feature type="region of interest" description="Disordered" evidence="4">
    <location>
        <begin position="1"/>
        <end position="38"/>
    </location>
</feature>
<protein>
    <recommendedName>
        <fullName evidence="7">Guanine nucleotide-binding protein subunit beta-like protein</fullName>
    </recommendedName>
</protein>
<evidence type="ECO:0000256" key="3">
    <source>
        <dbReference type="ARBA" id="ARBA00022737"/>
    </source>
</evidence>
<sequence length="445" mass="48956">MPSSIGTEVEPAVGKESENRPDSVAATATSKTQGTTTTVSGGALVTENLLQLAEAIRTIVPKGNWQSLGSEKEIALENATTVQKRPPIKVQFEVKRNVLLKHHSALMGFVTKEASEDSRDLRGSHNPLYEVMRQEVDVGVQAVRPRTDTHSQTYFARTATMGVQAEPTIVDACIHHLNLPKKEAPEMTAFLKKVLPRTLHCLTQNEEVPIYTDDYVFKEDDALVGAHDDLALVEKGNYTHAVTKDRQVTSISWRSARRKDDYVCITSIAKQSLEERIDANRLCEGSLSLVWELTDPMHPRYILEAPAEVQALHFCPSQSHIVAGASMSGQVFLWDLSKAQSVPGFVAGGEQGANAAGEGVKNTVVTGEFKEAGDVVPMSEHVAGITLESDGDVMVPRLQPFQVSRVEVSHRRAVHDLQWLPPQRRVRLRRPPVGRGGQPPVRDHQ</sequence>
<evidence type="ECO:0000256" key="1">
    <source>
        <dbReference type="ARBA" id="ARBA00022490"/>
    </source>
</evidence>
<evidence type="ECO:0000313" key="5">
    <source>
        <dbReference type="EMBL" id="EPY17838.1"/>
    </source>
</evidence>
<evidence type="ECO:0008006" key="7">
    <source>
        <dbReference type="Google" id="ProtNLM"/>
    </source>
</evidence>
<accession>S9TN81</accession>
<evidence type="ECO:0000313" key="6">
    <source>
        <dbReference type="Proteomes" id="UP000015354"/>
    </source>
</evidence>
<dbReference type="GO" id="GO:0045503">
    <property type="term" value="F:dynein light chain binding"/>
    <property type="evidence" value="ECO:0007669"/>
    <property type="project" value="TreeGrafter"/>
</dbReference>
<feature type="region of interest" description="Disordered" evidence="4">
    <location>
        <begin position="425"/>
        <end position="445"/>
    </location>
</feature>
<dbReference type="OrthoDB" id="366230at2759"/>
<keyword evidence="2" id="KW-0853">WD repeat</keyword>
<dbReference type="GO" id="GO:0036156">
    <property type="term" value="C:inner dynein arm"/>
    <property type="evidence" value="ECO:0007669"/>
    <property type="project" value="TreeGrafter"/>
</dbReference>
<dbReference type="InterPro" id="IPR015943">
    <property type="entry name" value="WD40/YVTN_repeat-like_dom_sf"/>
</dbReference>
<name>S9TN81_9TRYP</name>
<dbReference type="EMBL" id="ATMH01010267">
    <property type="protein sequence ID" value="EPY17838.1"/>
    <property type="molecule type" value="Genomic_DNA"/>
</dbReference>
<evidence type="ECO:0000256" key="4">
    <source>
        <dbReference type="SAM" id="MobiDB-lite"/>
    </source>
</evidence>
<evidence type="ECO:0000256" key="2">
    <source>
        <dbReference type="ARBA" id="ARBA00022574"/>
    </source>
</evidence>
<dbReference type="GO" id="GO:0060294">
    <property type="term" value="P:cilium movement involved in cell motility"/>
    <property type="evidence" value="ECO:0007669"/>
    <property type="project" value="TreeGrafter"/>
</dbReference>
<dbReference type="InterPro" id="IPR050687">
    <property type="entry name" value="Dynein_IC"/>
</dbReference>
<dbReference type="InterPro" id="IPR036322">
    <property type="entry name" value="WD40_repeat_dom_sf"/>
</dbReference>
<keyword evidence="6" id="KW-1185">Reference proteome</keyword>
<dbReference type="PANTHER" id="PTHR12442:SF5">
    <property type="entry name" value="DYNEIN AXONEMAL INTERMEDIATE CHAIN 3"/>
    <property type="match status" value="1"/>
</dbReference>
<dbReference type="SUPFAM" id="SSF50978">
    <property type="entry name" value="WD40 repeat-like"/>
    <property type="match status" value="1"/>
</dbReference>
<organism evidence="5 6">
    <name type="scientific">Strigomonas culicis</name>
    <dbReference type="NCBI Taxonomy" id="28005"/>
    <lineage>
        <taxon>Eukaryota</taxon>
        <taxon>Discoba</taxon>
        <taxon>Euglenozoa</taxon>
        <taxon>Kinetoplastea</taxon>
        <taxon>Metakinetoplastina</taxon>
        <taxon>Trypanosomatida</taxon>
        <taxon>Trypanosomatidae</taxon>
        <taxon>Strigomonadinae</taxon>
        <taxon>Strigomonas</taxon>
    </lineage>
</organism>